<evidence type="ECO:0000256" key="4">
    <source>
        <dbReference type="ARBA" id="ARBA00022692"/>
    </source>
</evidence>
<dbReference type="Pfam" id="PF13442">
    <property type="entry name" value="Cytochrome_CBB3"/>
    <property type="match status" value="1"/>
</dbReference>
<proteinExistence type="inferred from homology"/>
<dbReference type="PANTHER" id="PTHR31632">
    <property type="entry name" value="IRON TRANSPORTER FTH1"/>
    <property type="match status" value="1"/>
</dbReference>
<evidence type="ECO:0000256" key="9">
    <source>
        <dbReference type="PROSITE-ProRule" id="PRU00433"/>
    </source>
</evidence>
<dbReference type="Pfam" id="PF03239">
    <property type="entry name" value="FTR1"/>
    <property type="match status" value="1"/>
</dbReference>
<keyword evidence="14" id="KW-1185">Reference proteome</keyword>
<feature type="transmembrane region" description="Helical" evidence="10">
    <location>
        <begin position="480"/>
        <end position="499"/>
    </location>
</feature>
<evidence type="ECO:0000313" key="14">
    <source>
        <dbReference type="Proteomes" id="UP001597094"/>
    </source>
</evidence>
<dbReference type="SUPFAM" id="SSF46626">
    <property type="entry name" value="Cytochrome c"/>
    <property type="match status" value="1"/>
</dbReference>
<dbReference type="PROSITE" id="PS51007">
    <property type="entry name" value="CYTC"/>
    <property type="match status" value="1"/>
</dbReference>
<evidence type="ECO:0000256" key="7">
    <source>
        <dbReference type="ARBA" id="ARBA00023004"/>
    </source>
</evidence>
<evidence type="ECO:0000313" key="13">
    <source>
        <dbReference type="EMBL" id="MFD1185840.1"/>
    </source>
</evidence>
<dbReference type="PROSITE" id="PS51257">
    <property type="entry name" value="PROKAR_LIPOPROTEIN"/>
    <property type="match status" value="1"/>
</dbReference>
<dbReference type="EMBL" id="JBHTLD010000039">
    <property type="protein sequence ID" value="MFD1185840.1"/>
    <property type="molecule type" value="Genomic_DNA"/>
</dbReference>
<feature type="domain" description="Cytochrome c" evidence="12">
    <location>
        <begin position="132"/>
        <end position="215"/>
    </location>
</feature>
<evidence type="ECO:0000256" key="8">
    <source>
        <dbReference type="ARBA" id="ARBA00023136"/>
    </source>
</evidence>
<keyword evidence="4 10" id="KW-0812">Transmembrane</keyword>
<feature type="transmembrane region" description="Helical" evidence="10">
    <location>
        <begin position="403"/>
        <end position="424"/>
    </location>
</feature>
<evidence type="ECO:0000256" key="3">
    <source>
        <dbReference type="ARBA" id="ARBA00022617"/>
    </source>
</evidence>
<evidence type="ECO:0000256" key="2">
    <source>
        <dbReference type="ARBA" id="ARBA00008333"/>
    </source>
</evidence>
<accession>A0ABW3SQQ3</accession>
<keyword evidence="8 10" id="KW-0472">Membrane</keyword>
<dbReference type="RefSeq" id="WP_377524220.1">
    <property type="nucleotide sequence ID" value="NZ_JBHTLD010000039.1"/>
</dbReference>
<reference evidence="14" key="1">
    <citation type="journal article" date="2019" name="Int. J. Syst. Evol. Microbiol.">
        <title>The Global Catalogue of Microorganisms (GCM) 10K type strain sequencing project: providing services to taxonomists for standard genome sequencing and annotation.</title>
        <authorList>
            <consortium name="The Broad Institute Genomics Platform"/>
            <consortium name="The Broad Institute Genome Sequencing Center for Infectious Disease"/>
            <person name="Wu L."/>
            <person name="Ma J."/>
        </authorList>
    </citation>
    <scope>NUCLEOTIDE SEQUENCE [LARGE SCALE GENOMIC DNA]</scope>
    <source>
        <strain evidence="14">JCM 31319</strain>
    </source>
</reference>
<sequence>MNKNKICLLLFSLWSFSCFSQTIEKDKDLRTLVTLLDYISKDYPAAVEDGRVINESEFAEMTDFAEKSIALQRELTPLINNDKFNGLTAPLQELHQAVLDKKDKEAISAIALSSKNKILDLGILKITPSRYPSLKSGAVLYQANCTSCHGEKGLGDGVAGKGLDPAPANFHEAELSPLQAYNVIKLGIEGTGMASYDHLSEDEIWNLSFYVLSLKHDKDNSKAKLPSNLQLDSISKWNDEELQNFLVKFSNNTTVGQVRHYEPERPNPLDVAMENLNISYSVFQEGDNKQAEKHALTSYLEGIELVENMLNASSPALVRDMERDMIAYRKALQNNDKSSVESYYNKLREEISSAKSVLAERDYSFAFIYGSALSILIREALEALLIILIILSVLRPLQVRKAVVAVHSGWVSAVLIGFAGWLFVDRLINLSGASRELMEGAGAILAVLVLLYAGVWLHSHSEVSKWTAFIKNKINRISETGNWAGLFVFSFIVVFREAFEVVLFLSSLKMNNPDVAVSAITWALFTSVVIMAIIAFVFLKYTKKLPLGKIFKMASYMIAVLAVVLAGKGVMAFQEAGYVPITPIDSLPRIDLLGIYPNLQSVSAQVLVLAIIVFLNWRNQKAKEISQHQKSTVKKLNG</sequence>
<comment type="caution">
    <text evidence="13">The sequence shown here is derived from an EMBL/GenBank/DDBJ whole genome shotgun (WGS) entry which is preliminary data.</text>
</comment>
<feature type="transmembrane region" description="Helical" evidence="10">
    <location>
        <begin position="553"/>
        <end position="573"/>
    </location>
</feature>
<feature type="transmembrane region" description="Helical" evidence="10">
    <location>
        <begin position="593"/>
        <end position="617"/>
    </location>
</feature>
<dbReference type="PANTHER" id="PTHR31632:SF2">
    <property type="entry name" value="PLASMA MEMBRANE IRON PERMEASE"/>
    <property type="match status" value="1"/>
</dbReference>
<evidence type="ECO:0000256" key="10">
    <source>
        <dbReference type="SAM" id="Phobius"/>
    </source>
</evidence>
<feature type="transmembrane region" description="Helical" evidence="10">
    <location>
        <begin position="519"/>
        <end position="541"/>
    </location>
</feature>
<keyword evidence="3 9" id="KW-0349">Heme</keyword>
<keyword evidence="6 10" id="KW-1133">Transmembrane helix</keyword>
<keyword evidence="5 9" id="KW-0479">Metal-binding</keyword>
<keyword evidence="7 9" id="KW-0408">Iron</keyword>
<protein>
    <submittedName>
        <fullName evidence="13">FTR1 family protein</fullName>
    </submittedName>
</protein>
<feature type="transmembrane region" description="Helical" evidence="10">
    <location>
        <begin position="440"/>
        <end position="459"/>
    </location>
</feature>
<comment type="subcellular location">
    <subcellularLocation>
        <location evidence="1">Membrane</location>
        <topology evidence="1">Multi-pass membrane protein</topology>
    </subcellularLocation>
</comment>
<name>A0ABW3SQQ3_9BACT</name>
<dbReference type="Proteomes" id="UP001597094">
    <property type="component" value="Unassembled WGS sequence"/>
</dbReference>
<dbReference type="InterPro" id="IPR036909">
    <property type="entry name" value="Cyt_c-like_dom_sf"/>
</dbReference>
<organism evidence="13 14">
    <name type="scientific">Pontibacter rugosus</name>
    <dbReference type="NCBI Taxonomy" id="1745966"/>
    <lineage>
        <taxon>Bacteria</taxon>
        <taxon>Pseudomonadati</taxon>
        <taxon>Bacteroidota</taxon>
        <taxon>Cytophagia</taxon>
        <taxon>Cytophagales</taxon>
        <taxon>Hymenobacteraceae</taxon>
        <taxon>Pontibacter</taxon>
    </lineage>
</organism>
<evidence type="ECO:0000256" key="5">
    <source>
        <dbReference type="ARBA" id="ARBA00022723"/>
    </source>
</evidence>
<feature type="chain" id="PRO_5045968651" evidence="11">
    <location>
        <begin position="21"/>
        <end position="638"/>
    </location>
</feature>
<evidence type="ECO:0000259" key="12">
    <source>
        <dbReference type="PROSITE" id="PS51007"/>
    </source>
</evidence>
<dbReference type="InterPro" id="IPR004923">
    <property type="entry name" value="FTR1/Fip1/EfeU"/>
</dbReference>
<dbReference type="InterPro" id="IPR009056">
    <property type="entry name" value="Cyt_c-like_dom"/>
</dbReference>
<feature type="transmembrane region" description="Helical" evidence="10">
    <location>
        <begin position="366"/>
        <end position="391"/>
    </location>
</feature>
<evidence type="ECO:0000256" key="11">
    <source>
        <dbReference type="SAM" id="SignalP"/>
    </source>
</evidence>
<evidence type="ECO:0000256" key="1">
    <source>
        <dbReference type="ARBA" id="ARBA00004141"/>
    </source>
</evidence>
<comment type="similarity">
    <text evidence="2">Belongs to the oxidase-dependent Fe transporter (OFeT) (TC 9.A.10.1) family.</text>
</comment>
<dbReference type="Gene3D" id="1.10.760.10">
    <property type="entry name" value="Cytochrome c-like domain"/>
    <property type="match status" value="1"/>
</dbReference>
<gene>
    <name evidence="13" type="ORF">ACFQ2O_06440</name>
</gene>
<evidence type="ECO:0000256" key="6">
    <source>
        <dbReference type="ARBA" id="ARBA00022989"/>
    </source>
</evidence>
<keyword evidence="11" id="KW-0732">Signal</keyword>
<feature type="signal peptide" evidence="11">
    <location>
        <begin position="1"/>
        <end position="20"/>
    </location>
</feature>